<feature type="compositionally biased region" description="Basic and acidic residues" evidence="1">
    <location>
        <begin position="15"/>
        <end position="29"/>
    </location>
</feature>
<gene>
    <name evidence="3" type="ORF">QUG92_04290</name>
</gene>
<keyword evidence="4" id="KW-1185">Reference proteome</keyword>
<feature type="compositionally biased region" description="Basic and acidic residues" evidence="1">
    <location>
        <begin position="67"/>
        <end position="105"/>
    </location>
</feature>
<feature type="compositionally biased region" description="Low complexity" evidence="1">
    <location>
        <begin position="108"/>
        <end position="117"/>
    </location>
</feature>
<dbReference type="EMBL" id="JAUCML010000002">
    <property type="protein sequence ID" value="MDM7884314.1"/>
    <property type="molecule type" value="Genomic_DNA"/>
</dbReference>
<accession>A0ABT7T4M0</accession>
<feature type="region of interest" description="Disordered" evidence="1">
    <location>
        <begin position="1"/>
        <end position="117"/>
    </location>
</feature>
<comment type="caution">
    <text evidence="3">The sequence shown here is derived from an EMBL/GenBank/DDBJ whole genome shotgun (WGS) entry which is preliminary data.</text>
</comment>
<reference evidence="3 4" key="1">
    <citation type="submission" date="2023-06" db="EMBL/GenBank/DDBJ databases">
        <authorList>
            <person name="Feng G."/>
            <person name="Li J."/>
            <person name="Zhu H."/>
        </authorList>
    </citation>
    <scope>NUCLEOTIDE SEQUENCE [LARGE SCALE GENOMIC DNA]</scope>
    <source>
        <strain evidence="3 4">RHCKG23</strain>
    </source>
</reference>
<keyword evidence="2" id="KW-1133">Transmembrane helix</keyword>
<sequence length="242" mass="25691">MTAPQGDWAAVPVRDPGHVDETALGREARPASATSAGGRADGRVHGRPAPEYGEYAPEGWVNPVLVEQERQAAEQERQDAAQRRDADARRASDPTRSTSDQRDGRGGSSSAPASAPVSPYGASRLDFVLTVGLLFIGLWSVFTALSTGTVASLTREYVTGRFGEMASPADLSSAAVVRAVVLAVTFALVAWWSVRRLRAHRWTFWVPLVGGVVASVLGAVPMLVVVFQDPAVQESIRRATGG</sequence>
<dbReference type="Proteomes" id="UP001237823">
    <property type="component" value="Unassembled WGS sequence"/>
</dbReference>
<evidence type="ECO:0000256" key="2">
    <source>
        <dbReference type="SAM" id="Phobius"/>
    </source>
</evidence>
<dbReference type="InterPro" id="IPR046231">
    <property type="entry name" value="DUF6264"/>
</dbReference>
<feature type="transmembrane region" description="Helical" evidence="2">
    <location>
        <begin position="127"/>
        <end position="151"/>
    </location>
</feature>
<dbReference type="Pfam" id="PF19779">
    <property type="entry name" value="DUF6264"/>
    <property type="match status" value="1"/>
</dbReference>
<evidence type="ECO:0000256" key="1">
    <source>
        <dbReference type="SAM" id="MobiDB-lite"/>
    </source>
</evidence>
<dbReference type="RefSeq" id="WP_289457782.1">
    <property type="nucleotide sequence ID" value="NZ_JAUCML010000002.1"/>
</dbReference>
<keyword evidence="2" id="KW-0472">Membrane</keyword>
<keyword evidence="2" id="KW-0812">Transmembrane</keyword>
<evidence type="ECO:0000313" key="3">
    <source>
        <dbReference type="EMBL" id="MDM7884314.1"/>
    </source>
</evidence>
<proteinExistence type="predicted"/>
<evidence type="ECO:0000313" key="4">
    <source>
        <dbReference type="Proteomes" id="UP001237823"/>
    </source>
</evidence>
<feature type="transmembrane region" description="Helical" evidence="2">
    <location>
        <begin position="171"/>
        <end position="192"/>
    </location>
</feature>
<protein>
    <submittedName>
        <fullName evidence="3">DUF6264 family protein</fullName>
    </submittedName>
</protein>
<feature type="transmembrane region" description="Helical" evidence="2">
    <location>
        <begin position="204"/>
        <end position="227"/>
    </location>
</feature>
<name>A0ABT7T4M0_9MICO</name>
<organism evidence="3 4">
    <name type="scientific">Curtobacterium citri</name>
    <dbReference type="NCBI Taxonomy" id="3055139"/>
    <lineage>
        <taxon>Bacteria</taxon>
        <taxon>Bacillati</taxon>
        <taxon>Actinomycetota</taxon>
        <taxon>Actinomycetes</taxon>
        <taxon>Micrococcales</taxon>
        <taxon>Microbacteriaceae</taxon>
        <taxon>Curtobacterium</taxon>
    </lineage>
</organism>